<gene>
    <name evidence="2" type="ORF">ENSA7_37610</name>
</gene>
<evidence type="ECO:0000313" key="3">
    <source>
        <dbReference type="Proteomes" id="UP000238823"/>
    </source>
</evidence>
<name>A0A2S9YMY3_9BACT</name>
<feature type="transmembrane region" description="Helical" evidence="1">
    <location>
        <begin position="28"/>
        <end position="57"/>
    </location>
</feature>
<dbReference type="EMBL" id="PVNL01000074">
    <property type="protein sequence ID" value="PRQ06442.1"/>
    <property type="molecule type" value="Genomic_DNA"/>
</dbReference>
<protein>
    <submittedName>
        <fullName evidence="2">Uncharacterized protein</fullName>
    </submittedName>
</protein>
<dbReference type="AlphaFoldDB" id="A0A2S9YMY3"/>
<comment type="caution">
    <text evidence="2">The sequence shown here is derived from an EMBL/GenBank/DDBJ whole genome shotgun (WGS) entry which is preliminary data.</text>
</comment>
<sequence length="147" mass="15432">MCPKWHDATMTKADYRPGRRRKPMISVVLDWAAGVLVGILALMLGAGVVALVVPAGLERIDALMRMTMIVWPIGAGVGVWLSFGQPFTARALVGGLALAFAGAGALMLPVWLDVESDLLRGLAQVAALVSAPGFARLAVALARGRDD</sequence>
<feature type="transmembrane region" description="Helical" evidence="1">
    <location>
        <begin position="63"/>
        <end position="84"/>
    </location>
</feature>
<feature type="transmembrane region" description="Helical" evidence="1">
    <location>
        <begin position="118"/>
        <end position="142"/>
    </location>
</feature>
<keyword evidence="1" id="KW-1133">Transmembrane helix</keyword>
<evidence type="ECO:0000256" key="1">
    <source>
        <dbReference type="SAM" id="Phobius"/>
    </source>
</evidence>
<keyword evidence="1" id="KW-0472">Membrane</keyword>
<feature type="transmembrane region" description="Helical" evidence="1">
    <location>
        <begin position="91"/>
        <end position="112"/>
    </location>
</feature>
<dbReference type="Proteomes" id="UP000238823">
    <property type="component" value="Unassembled WGS sequence"/>
</dbReference>
<keyword evidence="1" id="KW-0812">Transmembrane</keyword>
<proteinExistence type="predicted"/>
<organism evidence="2 3">
    <name type="scientific">Enhygromyxa salina</name>
    <dbReference type="NCBI Taxonomy" id="215803"/>
    <lineage>
        <taxon>Bacteria</taxon>
        <taxon>Pseudomonadati</taxon>
        <taxon>Myxococcota</taxon>
        <taxon>Polyangia</taxon>
        <taxon>Nannocystales</taxon>
        <taxon>Nannocystaceae</taxon>
        <taxon>Enhygromyxa</taxon>
    </lineage>
</organism>
<evidence type="ECO:0000313" key="2">
    <source>
        <dbReference type="EMBL" id="PRQ06442.1"/>
    </source>
</evidence>
<accession>A0A2S9YMY3</accession>
<reference evidence="2 3" key="1">
    <citation type="submission" date="2018-03" db="EMBL/GenBank/DDBJ databases">
        <title>Draft Genome Sequences of the Obligatory Marine Myxobacteria Enhygromyxa salina SWB007.</title>
        <authorList>
            <person name="Poehlein A."/>
            <person name="Moghaddam J.A."/>
            <person name="Harms H."/>
            <person name="Alanjari M."/>
            <person name="Koenig G.M."/>
            <person name="Daniel R."/>
            <person name="Schaeberle T.F."/>
        </authorList>
    </citation>
    <scope>NUCLEOTIDE SEQUENCE [LARGE SCALE GENOMIC DNA]</scope>
    <source>
        <strain evidence="2 3">SWB007</strain>
    </source>
</reference>